<reference evidence="1 2" key="1">
    <citation type="submission" date="2016-08" db="EMBL/GenBank/DDBJ databases">
        <title>Draft genome of Amylibacter sp. strain 4G11.</title>
        <authorList>
            <person name="Wong S.-K."/>
            <person name="Hamasaki K."/>
            <person name="Yoshizawa S."/>
        </authorList>
    </citation>
    <scope>NUCLEOTIDE SEQUENCE [LARGE SCALE GENOMIC DNA]</scope>
    <source>
        <strain evidence="1 2">4G11</strain>
    </source>
</reference>
<dbReference type="Proteomes" id="UP000231516">
    <property type="component" value="Unassembled WGS sequence"/>
</dbReference>
<dbReference type="AlphaFoldDB" id="A0A2G5K0M0"/>
<sequence>MAHFAPKVLTVPRIFNLSTVAEQGVISRCYIGQFLPLWHECTKNWHSRKTIPEFLDPRRVLVDFATNRSGIPWVECTFIYLNEGK</sequence>
<gene>
    <name evidence="1" type="ORF">BFP76_08655</name>
</gene>
<dbReference type="EMBL" id="MDGM01000014">
    <property type="protein sequence ID" value="PIB23087.1"/>
    <property type="molecule type" value="Genomic_DNA"/>
</dbReference>
<name>A0A2G5K0M0_9RHOB</name>
<keyword evidence="2" id="KW-1185">Reference proteome</keyword>
<proteinExistence type="predicted"/>
<evidence type="ECO:0000313" key="2">
    <source>
        <dbReference type="Proteomes" id="UP000231516"/>
    </source>
</evidence>
<evidence type="ECO:0000313" key="1">
    <source>
        <dbReference type="EMBL" id="PIB23087.1"/>
    </source>
</evidence>
<comment type="caution">
    <text evidence="1">The sequence shown here is derived from an EMBL/GenBank/DDBJ whole genome shotgun (WGS) entry which is preliminary data.</text>
</comment>
<protein>
    <submittedName>
        <fullName evidence="1">Uncharacterized protein</fullName>
    </submittedName>
</protein>
<accession>A0A2G5K0M0</accession>
<organism evidence="1 2">
    <name type="scientific">Paramylibacter kogurei</name>
    <dbReference type="NCBI Taxonomy" id="1889778"/>
    <lineage>
        <taxon>Bacteria</taxon>
        <taxon>Pseudomonadati</taxon>
        <taxon>Pseudomonadota</taxon>
        <taxon>Alphaproteobacteria</taxon>
        <taxon>Rhodobacterales</taxon>
        <taxon>Paracoccaceae</taxon>
        <taxon>Paramylibacter</taxon>
    </lineage>
</organism>